<dbReference type="EMBL" id="CP009288">
    <property type="protein sequence ID" value="AIQ15018.1"/>
    <property type="molecule type" value="Genomic_DNA"/>
</dbReference>
<evidence type="ECO:0000313" key="2">
    <source>
        <dbReference type="Proteomes" id="UP000029409"/>
    </source>
</evidence>
<dbReference type="STRING" id="44251.PDUR_26445"/>
<gene>
    <name evidence="1" type="ORF">PDUR_26445</name>
</gene>
<dbReference type="RefSeq" id="WP_042208700.1">
    <property type="nucleotide sequence ID" value="NZ_CP009288.1"/>
</dbReference>
<reference evidence="1 2" key="1">
    <citation type="submission" date="2014-08" db="EMBL/GenBank/DDBJ databases">
        <title>Comparative genomics of the Paenibacillus odorifer group.</title>
        <authorList>
            <person name="den Bakker H.C."/>
            <person name="Tsai Y.-C."/>
            <person name="Martin N."/>
            <person name="Korlach J."/>
            <person name="Wiedmann M."/>
        </authorList>
    </citation>
    <scope>NUCLEOTIDE SEQUENCE [LARGE SCALE GENOMIC DNA]</scope>
    <source>
        <strain evidence="1 2">DSM 1735</strain>
    </source>
</reference>
<name>A0A089HXD0_PAEDU</name>
<proteinExistence type="predicted"/>
<evidence type="ECO:0000313" key="1">
    <source>
        <dbReference type="EMBL" id="AIQ15018.1"/>
    </source>
</evidence>
<dbReference type="eggNOG" id="ENOG5030I1G">
    <property type="taxonomic scope" value="Bacteria"/>
</dbReference>
<dbReference type="KEGG" id="pdu:PDUR_26445"/>
<protein>
    <submittedName>
        <fullName evidence="1">Uncharacterized protein</fullName>
    </submittedName>
</protein>
<sequence>MSTSFNNSFFNKVRLEFQEFLIIKEKGINEQTKERYLNDFDYYLSNYILEKVMIDDFYNIFNNLKLRDYFSKRKGSTARATITNLVDFFYNNLKLTPEQYLSIKKELRKYSKESNEKIDFLTKTDINFIFSSSVDYRFIDRDKEAKVIAPVIWSLAYHQVFEQTHILKLKITDLRLNEGLIRNLRSDEDGIILKWMNLDERCKEILQEYLNYRNSLKIKSDKLLIIEGKEATNGTINKMLNILNGRVENCNRISTNVHVQKFNRSRIYHALIDTNGHSAIDYIHLLGLKKNTQFDNALKQYLTDINTNNL</sequence>
<organism evidence="1 2">
    <name type="scientific">Paenibacillus durus</name>
    <name type="common">Paenibacillus azotofixans</name>
    <dbReference type="NCBI Taxonomy" id="44251"/>
    <lineage>
        <taxon>Bacteria</taxon>
        <taxon>Bacillati</taxon>
        <taxon>Bacillota</taxon>
        <taxon>Bacilli</taxon>
        <taxon>Bacillales</taxon>
        <taxon>Paenibacillaceae</taxon>
        <taxon>Paenibacillus</taxon>
    </lineage>
</organism>
<dbReference type="OrthoDB" id="2564106at2"/>
<accession>A0A089HXD0</accession>
<keyword evidence="2" id="KW-1185">Reference proteome</keyword>
<dbReference type="AlphaFoldDB" id="A0A089HXD0"/>
<dbReference type="Proteomes" id="UP000029409">
    <property type="component" value="Chromosome"/>
</dbReference>